<feature type="signal peptide" evidence="4">
    <location>
        <begin position="1"/>
        <end position="19"/>
    </location>
</feature>
<evidence type="ECO:0000313" key="7">
    <source>
        <dbReference type="EMBL" id="PVH21097.1"/>
    </source>
</evidence>
<dbReference type="PANTHER" id="PTHR28154:SF1">
    <property type="entry name" value="CELL WALL SYNTHESIS PROTEIN KNH1-RELATED"/>
    <property type="match status" value="1"/>
</dbReference>
<dbReference type="InterPro" id="IPR045328">
    <property type="entry name" value="Kre9/Knh1"/>
</dbReference>
<keyword evidence="3 4" id="KW-0732">Signal</keyword>
<reference evidence="7 8" key="1">
    <citation type="submission" date="2017-12" db="EMBL/GenBank/DDBJ databases">
        <title>Genome Sequence of a Multidrug-Resistant Candida haemulonii Isolate from a Patient with Chronic Leg Ulcers in Israel.</title>
        <authorList>
            <person name="Chow N.A."/>
            <person name="Gade L."/>
            <person name="Batra D."/>
            <person name="Rowe L.A."/>
            <person name="Ben-Ami R."/>
            <person name="Loparev V.N."/>
            <person name="Litvintseva A.P."/>
        </authorList>
    </citation>
    <scope>NUCLEOTIDE SEQUENCE [LARGE SCALE GENOMIC DNA]</scope>
    <source>
        <strain evidence="7 8">B11899</strain>
    </source>
</reference>
<evidence type="ECO:0000256" key="3">
    <source>
        <dbReference type="ARBA" id="ARBA00022729"/>
    </source>
</evidence>
<proteinExistence type="inferred from homology"/>
<dbReference type="OrthoDB" id="2432613at2759"/>
<dbReference type="PANTHER" id="PTHR28154">
    <property type="entry name" value="CELL WALL SYNTHESIS PROTEIN KNH1-RELATED"/>
    <property type="match status" value="1"/>
</dbReference>
<dbReference type="RefSeq" id="XP_025342037.1">
    <property type="nucleotide sequence ID" value="XM_025483822.1"/>
</dbReference>
<evidence type="ECO:0000259" key="5">
    <source>
        <dbReference type="Pfam" id="PF05390"/>
    </source>
</evidence>
<evidence type="ECO:0000313" key="8">
    <source>
        <dbReference type="Proteomes" id="UP000244309"/>
    </source>
</evidence>
<dbReference type="InterPro" id="IPR018466">
    <property type="entry name" value="Kre9/Knh1-like_N"/>
</dbReference>
<dbReference type="GO" id="GO:0031505">
    <property type="term" value="P:fungal-type cell wall organization"/>
    <property type="evidence" value="ECO:0007669"/>
    <property type="project" value="TreeGrafter"/>
</dbReference>
<comment type="caution">
    <text evidence="7">The sequence shown here is derived from an EMBL/GenBank/DDBJ whole genome shotgun (WGS) entry which is preliminary data.</text>
</comment>
<sequence length="272" mass="29184">MQLLTYFATLCAFLKLALADVDITAPTSGQSFSASGGSAKVSIKWKDSSDDSDDADSLKKVKSYAIVLCTGSNSNIGTVTTLTKSLSSDATSYDAQIKDTAAPNGQYFIQVYAVFPDDGYSIHYTPRFKLTGMSGEAKTFTFPADLFSETGAQPSPQEMAAGGGGEVNSKSFSITYTLQSGKTKYAPMQTQPDTTITATTITRRHPTSAYTPYKSISPSPNALSTITPGWNYKVTSKVNTASIAGYPTYFYPASSRVKPATLSAQKKRRWLD</sequence>
<dbReference type="Pfam" id="PF10342">
    <property type="entry name" value="Kre9_KNH"/>
    <property type="match status" value="1"/>
</dbReference>
<dbReference type="GO" id="GO:0005576">
    <property type="term" value="C:extracellular region"/>
    <property type="evidence" value="ECO:0007669"/>
    <property type="project" value="TreeGrafter"/>
</dbReference>
<dbReference type="GO" id="GO:0006078">
    <property type="term" value="P:(1-&gt;6)-beta-D-glucan biosynthetic process"/>
    <property type="evidence" value="ECO:0007669"/>
    <property type="project" value="InterPro"/>
</dbReference>
<protein>
    <submittedName>
        <fullName evidence="7">Uncharacterized protein</fullName>
    </submittedName>
</protein>
<dbReference type="Pfam" id="PF05390">
    <property type="entry name" value="Kre9_KNH1_C"/>
    <property type="match status" value="1"/>
</dbReference>
<keyword evidence="8" id="KW-1185">Reference proteome</keyword>
<dbReference type="GeneID" id="37005395"/>
<dbReference type="EMBL" id="PKFO01000005">
    <property type="protein sequence ID" value="PVH21097.1"/>
    <property type="molecule type" value="Genomic_DNA"/>
</dbReference>
<comment type="similarity">
    <text evidence="2">Belongs to the KRE9/KNH1 family.</text>
</comment>
<feature type="domain" description="Yeast cell wall synthesis Kre9/Knh1-like N-terminal" evidence="6">
    <location>
        <begin position="26"/>
        <end position="130"/>
    </location>
</feature>
<comment type="function">
    <text evidence="1">Involved in cell wall beta(1-&gt;6) glucan synthesis.</text>
</comment>
<dbReference type="Proteomes" id="UP000244309">
    <property type="component" value="Unassembled WGS sequence"/>
</dbReference>
<dbReference type="STRING" id="45357.A0A2V1ASA0"/>
<organism evidence="7 8">
    <name type="scientific">Candidozyma haemuli</name>
    <dbReference type="NCBI Taxonomy" id="45357"/>
    <lineage>
        <taxon>Eukaryota</taxon>
        <taxon>Fungi</taxon>
        <taxon>Dikarya</taxon>
        <taxon>Ascomycota</taxon>
        <taxon>Saccharomycotina</taxon>
        <taxon>Pichiomycetes</taxon>
        <taxon>Metschnikowiaceae</taxon>
        <taxon>Candidozyma</taxon>
    </lineage>
</organism>
<dbReference type="InterPro" id="IPR008659">
    <property type="entry name" value="Kre9/Knh1_C"/>
</dbReference>
<accession>A0A2V1ASA0</accession>
<dbReference type="AlphaFoldDB" id="A0A2V1ASA0"/>
<name>A0A2V1ASA0_9ASCO</name>
<gene>
    <name evidence="7" type="ORF">CXQ85_000062</name>
</gene>
<dbReference type="GO" id="GO:0042546">
    <property type="term" value="P:cell wall biogenesis"/>
    <property type="evidence" value="ECO:0007669"/>
    <property type="project" value="InterPro"/>
</dbReference>
<dbReference type="VEuPathDB" id="FungiDB:CXQ85_000062"/>
<evidence type="ECO:0000259" key="6">
    <source>
        <dbReference type="Pfam" id="PF10342"/>
    </source>
</evidence>
<evidence type="ECO:0000256" key="2">
    <source>
        <dbReference type="ARBA" id="ARBA00006816"/>
    </source>
</evidence>
<evidence type="ECO:0000256" key="4">
    <source>
        <dbReference type="SAM" id="SignalP"/>
    </source>
</evidence>
<evidence type="ECO:0000256" key="1">
    <source>
        <dbReference type="ARBA" id="ARBA00004010"/>
    </source>
</evidence>
<feature type="chain" id="PRO_5015962495" evidence="4">
    <location>
        <begin position="20"/>
        <end position="272"/>
    </location>
</feature>
<feature type="domain" description="Yeast cell wall synthesis Kre9/Knh1 C-terminal" evidence="5">
    <location>
        <begin position="168"/>
        <end position="264"/>
    </location>
</feature>